<keyword evidence="4" id="KW-1185">Reference proteome</keyword>
<gene>
    <name evidence="3" type="ORF">CIB95_10550</name>
</gene>
<evidence type="ECO:0000256" key="2">
    <source>
        <dbReference type="SAM" id="SignalP"/>
    </source>
</evidence>
<dbReference type="EMBL" id="NPIA01000005">
    <property type="protein sequence ID" value="OZM56656.1"/>
    <property type="molecule type" value="Genomic_DNA"/>
</dbReference>
<protein>
    <recommendedName>
        <fullName evidence="5">DUF3347 domain-containing protein</fullName>
    </recommendedName>
</protein>
<evidence type="ECO:0000256" key="1">
    <source>
        <dbReference type="SAM" id="Coils"/>
    </source>
</evidence>
<dbReference type="RefSeq" id="WP_094924954.1">
    <property type="nucleotide sequence ID" value="NZ_NPIA01000005.1"/>
</dbReference>
<keyword evidence="2" id="KW-0732">Signal</keyword>
<reference evidence="3 4" key="2">
    <citation type="submission" date="2017-09" db="EMBL/GenBank/DDBJ databases">
        <title>Bacillus patelloidae sp. nov., isolated from the intestinal tract of a marine limpet.</title>
        <authorList>
            <person name="Liu R."/>
            <person name="Dong C."/>
            <person name="Shao Z."/>
        </authorList>
    </citation>
    <scope>NUCLEOTIDE SEQUENCE [LARGE SCALE GENOMIC DNA]</scope>
    <source>
        <strain evidence="3 4">SA5d-4</strain>
    </source>
</reference>
<dbReference type="Proteomes" id="UP000217083">
    <property type="component" value="Unassembled WGS sequence"/>
</dbReference>
<evidence type="ECO:0000313" key="4">
    <source>
        <dbReference type="Proteomes" id="UP000217083"/>
    </source>
</evidence>
<comment type="caution">
    <text evidence="3">The sequence shown here is derived from an EMBL/GenBank/DDBJ whole genome shotgun (WGS) entry which is preliminary data.</text>
</comment>
<sequence>MKKILVVMFSVLLMFTASNTAFAGEVSNYQLALQLIDQTNQDIDNKINKGVEKADKLQQEYLEAIKTANESEIEELTAKYENELTKIIEGVFYETLKMSTKTIGEAYDLGVLAECSWKLVRFADREVLIDPITVIGRN</sequence>
<feature type="coiled-coil region" evidence="1">
    <location>
        <begin position="40"/>
        <end position="74"/>
    </location>
</feature>
<accession>A0A263BTZ9</accession>
<keyword evidence="1" id="KW-0175">Coiled coil</keyword>
<reference evidence="4" key="1">
    <citation type="submission" date="2017-08" db="EMBL/GenBank/DDBJ databases">
        <authorList>
            <person name="Huang Z."/>
        </authorList>
    </citation>
    <scope>NUCLEOTIDE SEQUENCE [LARGE SCALE GENOMIC DNA]</scope>
    <source>
        <strain evidence="4">SA5d-4</strain>
    </source>
</reference>
<organism evidence="3 4">
    <name type="scientific">Lottiidibacillus patelloidae</name>
    <dbReference type="NCBI Taxonomy" id="2670334"/>
    <lineage>
        <taxon>Bacteria</taxon>
        <taxon>Bacillati</taxon>
        <taxon>Bacillota</taxon>
        <taxon>Bacilli</taxon>
        <taxon>Bacillales</taxon>
        <taxon>Bacillaceae</taxon>
        <taxon>Lottiidibacillus</taxon>
    </lineage>
</organism>
<feature type="signal peptide" evidence="2">
    <location>
        <begin position="1"/>
        <end position="23"/>
    </location>
</feature>
<proteinExistence type="predicted"/>
<name>A0A263BTZ9_9BACI</name>
<feature type="chain" id="PRO_5013306222" description="DUF3347 domain-containing protein" evidence="2">
    <location>
        <begin position="24"/>
        <end position="138"/>
    </location>
</feature>
<evidence type="ECO:0000313" key="3">
    <source>
        <dbReference type="EMBL" id="OZM56656.1"/>
    </source>
</evidence>
<dbReference type="AlphaFoldDB" id="A0A263BTZ9"/>
<evidence type="ECO:0008006" key="5">
    <source>
        <dbReference type="Google" id="ProtNLM"/>
    </source>
</evidence>